<evidence type="ECO:0000313" key="1">
    <source>
        <dbReference type="EMBL" id="JAH41322.1"/>
    </source>
</evidence>
<dbReference type="EMBL" id="GBXM01067255">
    <property type="protein sequence ID" value="JAH41322.1"/>
    <property type="molecule type" value="Transcribed_RNA"/>
</dbReference>
<organism evidence="1">
    <name type="scientific">Anguilla anguilla</name>
    <name type="common">European freshwater eel</name>
    <name type="synonym">Muraena anguilla</name>
    <dbReference type="NCBI Taxonomy" id="7936"/>
    <lineage>
        <taxon>Eukaryota</taxon>
        <taxon>Metazoa</taxon>
        <taxon>Chordata</taxon>
        <taxon>Craniata</taxon>
        <taxon>Vertebrata</taxon>
        <taxon>Euteleostomi</taxon>
        <taxon>Actinopterygii</taxon>
        <taxon>Neopterygii</taxon>
        <taxon>Teleostei</taxon>
        <taxon>Anguilliformes</taxon>
        <taxon>Anguillidae</taxon>
        <taxon>Anguilla</taxon>
    </lineage>
</organism>
<reference evidence="1" key="2">
    <citation type="journal article" date="2015" name="Fish Shellfish Immunol.">
        <title>Early steps in the European eel (Anguilla anguilla)-Vibrio vulnificus interaction in the gills: Role of the RtxA13 toxin.</title>
        <authorList>
            <person name="Callol A."/>
            <person name="Pajuelo D."/>
            <person name="Ebbesson L."/>
            <person name="Teles M."/>
            <person name="MacKenzie S."/>
            <person name="Amaro C."/>
        </authorList>
    </citation>
    <scope>NUCLEOTIDE SEQUENCE</scope>
</reference>
<accession>A0A0E9SJC1</accession>
<name>A0A0E9SJC1_ANGAN</name>
<proteinExistence type="predicted"/>
<sequence length="14" mass="1697">MFIFYGMQGLKQAY</sequence>
<protein>
    <submittedName>
        <fullName evidence="1">Uncharacterized protein</fullName>
    </submittedName>
</protein>
<reference evidence="1" key="1">
    <citation type="submission" date="2014-11" db="EMBL/GenBank/DDBJ databases">
        <authorList>
            <person name="Amaro Gonzalez C."/>
        </authorList>
    </citation>
    <scope>NUCLEOTIDE SEQUENCE</scope>
</reference>